<sequence length="159" mass="17984">MYNNTMAPQQQLRQCEQIMQQLVQQTQQGTAMYQQLLQQEQQNASNLEDLVQRERNAAQMIQTAIQHHQQAVQQCQQVIQLCSQLENTIRSSSQMTQPGFGDNYASRSMQPSSYGMGSHMNQSFPQHMGATGQHYAGSGNMQHYGNNSQQGMRATHSSM</sequence>
<name>A0A0D7X3W4_9BACL</name>
<dbReference type="Proteomes" id="UP000032534">
    <property type="component" value="Unassembled WGS sequence"/>
</dbReference>
<keyword evidence="1" id="KW-0175">Coiled coil</keyword>
<dbReference type="PATRIC" id="fig|159743.3.peg.2421"/>
<proteinExistence type="predicted"/>
<dbReference type="AlphaFoldDB" id="A0A0D7X3W4"/>
<evidence type="ECO:0000256" key="1">
    <source>
        <dbReference type="SAM" id="Coils"/>
    </source>
</evidence>
<evidence type="ECO:0008006" key="4">
    <source>
        <dbReference type="Google" id="ProtNLM"/>
    </source>
</evidence>
<dbReference type="OrthoDB" id="2665641at2"/>
<dbReference type="RefSeq" id="WP_044646143.1">
    <property type="nucleotide sequence ID" value="NZ_JTHP01000017.1"/>
</dbReference>
<feature type="coiled-coil region" evidence="1">
    <location>
        <begin position="30"/>
        <end position="57"/>
    </location>
</feature>
<gene>
    <name evidence="2" type="ORF">QD47_10885</name>
</gene>
<protein>
    <recommendedName>
        <fullName evidence="4">AMP-dependent synthetase and ligase</fullName>
    </recommendedName>
</protein>
<evidence type="ECO:0000313" key="3">
    <source>
        <dbReference type="Proteomes" id="UP000032534"/>
    </source>
</evidence>
<evidence type="ECO:0000313" key="2">
    <source>
        <dbReference type="EMBL" id="KJD45668.1"/>
    </source>
</evidence>
<dbReference type="EMBL" id="JTHP01000017">
    <property type="protein sequence ID" value="KJD45668.1"/>
    <property type="molecule type" value="Genomic_DNA"/>
</dbReference>
<keyword evidence="3" id="KW-1185">Reference proteome</keyword>
<accession>A0A0D7X3W4</accession>
<organism evidence="2 3">
    <name type="scientific">Paenibacillus terrae</name>
    <dbReference type="NCBI Taxonomy" id="159743"/>
    <lineage>
        <taxon>Bacteria</taxon>
        <taxon>Bacillati</taxon>
        <taxon>Bacillota</taxon>
        <taxon>Bacilli</taxon>
        <taxon>Bacillales</taxon>
        <taxon>Paenibacillaceae</taxon>
        <taxon>Paenibacillus</taxon>
    </lineage>
</organism>
<reference evidence="2 3" key="1">
    <citation type="submission" date="2014-11" db="EMBL/GenBank/DDBJ databases">
        <title>Draft Genome Sequences of Paenibacillus polymyxa NRRL B-30509 and Paenibacillus terrae NRRL B-30644, Strains from a Poultry Environment that Produce Tridecaptin A and Paenicidins.</title>
        <authorList>
            <person name="van Belkum M.J."/>
            <person name="Lohans C.T."/>
            <person name="Vederas J.C."/>
        </authorList>
    </citation>
    <scope>NUCLEOTIDE SEQUENCE [LARGE SCALE GENOMIC DNA]</scope>
    <source>
        <strain evidence="2 3">NRRL B-30644</strain>
    </source>
</reference>
<comment type="caution">
    <text evidence="2">The sequence shown here is derived from an EMBL/GenBank/DDBJ whole genome shotgun (WGS) entry which is preliminary data.</text>
</comment>